<dbReference type="Proteomes" id="UP001060215">
    <property type="component" value="Chromosome 10"/>
</dbReference>
<proteinExistence type="predicted"/>
<evidence type="ECO:0000313" key="2">
    <source>
        <dbReference type="Proteomes" id="UP001060215"/>
    </source>
</evidence>
<reference evidence="1 2" key="1">
    <citation type="journal article" date="2022" name="Plant J.">
        <title>Chromosome-level genome of Camellia lanceoleosa provides a valuable resource for understanding genome evolution and self-incompatibility.</title>
        <authorList>
            <person name="Gong W."/>
            <person name="Xiao S."/>
            <person name="Wang L."/>
            <person name="Liao Z."/>
            <person name="Chang Y."/>
            <person name="Mo W."/>
            <person name="Hu G."/>
            <person name="Li W."/>
            <person name="Zhao G."/>
            <person name="Zhu H."/>
            <person name="Hu X."/>
            <person name="Ji K."/>
            <person name="Xiang X."/>
            <person name="Song Q."/>
            <person name="Yuan D."/>
            <person name="Jin S."/>
            <person name="Zhang L."/>
        </authorList>
    </citation>
    <scope>NUCLEOTIDE SEQUENCE [LARGE SCALE GENOMIC DNA]</scope>
    <source>
        <strain evidence="1">SQ_2022a</strain>
    </source>
</reference>
<protein>
    <submittedName>
        <fullName evidence="1">Tubulin-folding cofactor B</fullName>
    </submittedName>
</protein>
<accession>A0ACC0G6L0</accession>
<gene>
    <name evidence="1" type="ORF">LOK49_LG10G00693</name>
</gene>
<dbReference type="EMBL" id="CM045767">
    <property type="protein sequence ID" value="KAI7996680.1"/>
    <property type="molecule type" value="Genomic_DNA"/>
</dbReference>
<sequence>MGSRLQIEGDESILLRVTHSNLKSFASDVRFSLQMTIEAVKEKLWKKCGTSVNSMCLELYDDMGAKILDMSDNLRPLGFYSPQDGGIAISPAKASVENLTLKAQLQEVELEAVNEVIKSLTAGNRDSSQRHKACRNNNRNGGVTKEGDSRDDNEWVVQDKPVFISAYLLTGGVKDLL</sequence>
<name>A0ACC0G6L0_9ERIC</name>
<keyword evidence="2" id="KW-1185">Reference proteome</keyword>
<comment type="caution">
    <text evidence="1">The sequence shown here is derived from an EMBL/GenBank/DDBJ whole genome shotgun (WGS) entry which is preliminary data.</text>
</comment>
<organism evidence="1 2">
    <name type="scientific">Camellia lanceoleosa</name>
    <dbReference type="NCBI Taxonomy" id="1840588"/>
    <lineage>
        <taxon>Eukaryota</taxon>
        <taxon>Viridiplantae</taxon>
        <taxon>Streptophyta</taxon>
        <taxon>Embryophyta</taxon>
        <taxon>Tracheophyta</taxon>
        <taxon>Spermatophyta</taxon>
        <taxon>Magnoliopsida</taxon>
        <taxon>eudicotyledons</taxon>
        <taxon>Gunneridae</taxon>
        <taxon>Pentapetalae</taxon>
        <taxon>asterids</taxon>
        <taxon>Ericales</taxon>
        <taxon>Theaceae</taxon>
        <taxon>Camellia</taxon>
    </lineage>
</organism>
<evidence type="ECO:0000313" key="1">
    <source>
        <dbReference type="EMBL" id="KAI7996680.1"/>
    </source>
</evidence>